<name>A0A7Y9GF86_9ACTN</name>
<organism evidence="2 3">
    <name type="scientific">Actinomadura citrea</name>
    <dbReference type="NCBI Taxonomy" id="46158"/>
    <lineage>
        <taxon>Bacteria</taxon>
        <taxon>Bacillati</taxon>
        <taxon>Actinomycetota</taxon>
        <taxon>Actinomycetes</taxon>
        <taxon>Streptosporangiales</taxon>
        <taxon>Thermomonosporaceae</taxon>
        <taxon>Actinomadura</taxon>
    </lineage>
</organism>
<proteinExistence type="predicted"/>
<sequence length="52" mass="5471">MAPTPGPVPDESRSADLDRAVPRLVVSWSVVGIPLIYGVVETVRAILPLFGG</sequence>
<dbReference type="Proteomes" id="UP000591272">
    <property type="component" value="Unassembled WGS sequence"/>
</dbReference>
<dbReference type="RefSeq" id="WP_179831327.1">
    <property type="nucleotide sequence ID" value="NZ_BMRD01000020.1"/>
</dbReference>
<keyword evidence="3" id="KW-1185">Reference proteome</keyword>
<feature type="transmembrane region" description="Helical" evidence="1">
    <location>
        <begin position="20"/>
        <end position="40"/>
    </location>
</feature>
<comment type="caution">
    <text evidence="2">The sequence shown here is derived from an EMBL/GenBank/DDBJ whole genome shotgun (WGS) entry which is preliminary data.</text>
</comment>
<accession>A0A7Y9GF86</accession>
<dbReference type="EMBL" id="JACCBT010000001">
    <property type="protein sequence ID" value="NYE15423.1"/>
    <property type="molecule type" value="Genomic_DNA"/>
</dbReference>
<gene>
    <name evidence="2" type="ORF">BJ999_005719</name>
</gene>
<evidence type="ECO:0000256" key="1">
    <source>
        <dbReference type="SAM" id="Phobius"/>
    </source>
</evidence>
<dbReference type="AlphaFoldDB" id="A0A7Y9GF86"/>
<keyword evidence="1" id="KW-0472">Membrane</keyword>
<reference evidence="2 3" key="1">
    <citation type="submission" date="2020-07" db="EMBL/GenBank/DDBJ databases">
        <title>Sequencing the genomes of 1000 actinobacteria strains.</title>
        <authorList>
            <person name="Klenk H.-P."/>
        </authorList>
    </citation>
    <scope>NUCLEOTIDE SEQUENCE [LARGE SCALE GENOMIC DNA]</scope>
    <source>
        <strain evidence="2 3">DSM 43461</strain>
    </source>
</reference>
<protein>
    <submittedName>
        <fullName evidence="2">Uncharacterized protein</fullName>
    </submittedName>
</protein>
<keyword evidence="1" id="KW-1133">Transmembrane helix</keyword>
<evidence type="ECO:0000313" key="3">
    <source>
        <dbReference type="Proteomes" id="UP000591272"/>
    </source>
</evidence>
<keyword evidence="1" id="KW-0812">Transmembrane</keyword>
<evidence type="ECO:0000313" key="2">
    <source>
        <dbReference type="EMBL" id="NYE15423.1"/>
    </source>
</evidence>